<evidence type="ECO:0000259" key="1">
    <source>
        <dbReference type="Pfam" id="PF13411"/>
    </source>
</evidence>
<protein>
    <submittedName>
        <fullName evidence="2">Helix-turn-helix DNA binding domain protein</fullName>
    </submittedName>
</protein>
<evidence type="ECO:0000313" key="3">
    <source>
        <dbReference type="Proteomes" id="UP000264051"/>
    </source>
</evidence>
<name>A0A385D2E5_9CAUD</name>
<proteinExistence type="predicted"/>
<dbReference type="Gene3D" id="1.10.1660.10">
    <property type="match status" value="1"/>
</dbReference>
<accession>A0A385D2E5</accession>
<dbReference type="Pfam" id="PF13411">
    <property type="entry name" value="MerR_1"/>
    <property type="match status" value="1"/>
</dbReference>
<dbReference type="Proteomes" id="UP000264051">
    <property type="component" value="Segment"/>
</dbReference>
<dbReference type="EMBL" id="MH697580">
    <property type="protein sequence ID" value="AXQ51867.1"/>
    <property type="molecule type" value="Genomic_DNA"/>
</dbReference>
<dbReference type="GO" id="GO:0003677">
    <property type="term" value="F:DNA binding"/>
    <property type="evidence" value="ECO:0007669"/>
    <property type="project" value="InterPro"/>
</dbReference>
<sequence>MIEYMSVGEVAEYLGLSLNTIKSYDRRGYMPEPDARIGRNFGWSQATIDEWHANRPGRGSRTDLHG</sequence>
<keyword evidence="3" id="KW-1185">Reference proteome</keyword>
<reference evidence="3" key="1">
    <citation type="submission" date="2018-07" db="EMBL/GenBank/DDBJ databases">
        <authorList>
            <person name="Byford A.D."/>
            <person name="Nguyen L.Q."/>
            <person name="Alvarez I.A."/>
            <person name="Bhandari M."/>
            <person name="Desselle J.R."/>
            <person name="Duong Q.-N.N."/>
            <person name="Dupree A.F."/>
            <person name="Feroben K.E."/>
            <person name="Garrison M.E."/>
            <person name="Higginbotham J.L."/>
            <person name="Hunter C.W."/>
            <person name="Knight B.A."/>
            <person name="Lee J.A."/>
            <person name="Lewis I.C."/>
            <person name="Long E.L."/>
            <person name="Rimal A."/>
            <person name="Sinnasone S."/>
            <person name="Tandukar J."/>
            <person name="Willis C.E."/>
            <person name="Nguyen A.V."/>
            <person name="Hancock A.M."/>
            <person name="Dicus A.P."/>
            <person name="Gallien G.E."/>
            <person name="Weidemeier A.M.D."/>
            <person name="Gissendanner C.R."/>
            <person name="Findley A.M."/>
            <person name="Bollivar D.W."/>
            <person name="Garlena R.A."/>
            <person name="Russell D.A."/>
            <person name="Pope W.H."/>
            <person name="Jacobs-Sera D."/>
            <person name="Hatfull G.F."/>
        </authorList>
    </citation>
    <scope>NUCLEOTIDE SEQUENCE [LARGE SCALE GENOMIC DNA]</scope>
</reference>
<dbReference type="GO" id="GO:0006355">
    <property type="term" value="P:regulation of DNA-templated transcription"/>
    <property type="evidence" value="ECO:0007669"/>
    <property type="project" value="InterPro"/>
</dbReference>
<dbReference type="SUPFAM" id="SSF46955">
    <property type="entry name" value="Putative DNA-binding domain"/>
    <property type="match status" value="1"/>
</dbReference>
<dbReference type="RefSeq" id="YP_010050820.1">
    <property type="nucleotide sequence ID" value="NC_054434.1"/>
</dbReference>
<evidence type="ECO:0000313" key="2">
    <source>
        <dbReference type="EMBL" id="AXQ51867.1"/>
    </source>
</evidence>
<dbReference type="KEGG" id="vg:63911557"/>
<dbReference type="GeneID" id="63911557"/>
<dbReference type="InterPro" id="IPR009061">
    <property type="entry name" value="DNA-bd_dom_put_sf"/>
</dbReference>
<feature type="domain" description="HTH merR-type" evidence="1">
    <location>
        <begin position="5"/>
        <end position="39"/>
    </location>
</feature>
<dbReference type="InterPro" id="IPR000551">
    <property type="entry name" value="MerR-type_HTH_dom"/>
</dbReference>
<organism evidence="2 3">
    <name type="scientific">Gordonia phage Catfish</name>
    <dbReference type="NCBI Taxonomy" id="2301538"/>
    <lineage>
        <taxon>Viruses</taxon>
        <taxon>Duplodnaviria</taxon>
        <taxon>Heunggongvirae</taxon>
        <taxon>Uroviricota</taxon>
        <taxon>Caudoviricetes</taxon>
        <taxon>Ruthgordonvirinae</taxon>
        <taxon>Catfishvirus</taxon>
        <taxon>Catfishvirus catfish</taxon>
    </lineage>
</organism>
<gene>
    <name evidence="2" type="primary">31</name>
    <name evidence="2" type="ORF">SEA_CATFISH_31</name>
</gene>